<dbReference type="AlphaFoldDB" id="A0A084B584"/>
<evidence type="ECO:0000259" key="2">
    <source>
        <dbReference type="Pfam" id="PF12898"/>
    </source>
</evidence>
<dbReference type="Pfam" id="PF12898">
    <property type="entry name" value="Stc1"/>
    <property type="match status" value="1"/>
</dbReference>
<name>A0A084B584_STACB</name>
<organism evidence="3 4">
    <name type="scientific">Stachybotrys chartarum (strain CBS 109288 / IBT 7711)</name>
    <name type="common">Toxic black mold</name>
    <name type="synonym">Stilbospora chartarum</name>
    <dbReference type="NCBI Taxonomy" id="1280523"/>
    <lineage>
        <taxon>Eukaryota</taxon>
        <taxon>Fungi</taxon>
        <taxon>Dikarya</taxon>
        <taxon>Ascomycota</taxon>
        <taxon>Pezizomycotina</taxon>
        <taxon>Sordariomycetes</taxon>
        <taxon>Hypocreomycetidae</taxon>
        <taxon>Hypocreales</taxon>
        <taxon>Stachybotryaceae</taxon>
        <taxon>Stachybotrys</taxon>
    </lineage>
</organism>
<feature type="region of interest" description="Disordered" evidence="1">
    <location>
        <begin position="180"/>
        <end position="206"/>
    </location>
</feature>
<feature type="compositionally biased region" description="Polar residues" evidence="1">
    <location>
        <begin position="307"/>
        <end position="317"/>
    </location>
</feature>
<evidence type="ECO:0000256" key="1">
    <source>
        <dbReference type="SAM" id="MobiDB-lite"/>
    </source>
</evidence>
<feature type="domain" description="Stc1" evidence="2">
    <location>
        <begin position="22"/>
        <end position="104"/>
    </location>
</feature>
<feature type="region of interest" description="Disordered" evidence="1">
    <location>
        <begin position="342"/>
        <end position="372"/>
    </location>
</feature>
<reference evidence="3 4" key="1">
    <citation type="journal article" date="2014" name="BMC Genomics">
        <title>Comparative genome sequencing reveals chemotype-specific gene clusters in the toxigenic black mold Stachybotrys.</title>
        <authorList>
            <person name="Semeiks J."/>
            <person name="Borek D."/>
            <person name="Otwinowski Z."/>
            <person name="Grishin N.V."/>
        </authorList>
    </citation>
    <scope>NUCLEOTIDE SEQUENCE [LARGE SCALE GENOMIC DNA]</scope>
    <source>
        <strain evidence="4">CBS 109288 / IBT 7711</strain>
    </source>
</reference>
<feature type="compositionally biased region" description="Basic and acidic residues" evidence="1">
    <location>
        <begin position="356"/>
        <end position="372"/>
    </location>
</feature>
<sequence length="372" mass="40579">MPGPNRGGGLPKANRTMPTKFRCKVGGEWKPWDAFSSNQQKVFMMQWDRGSATTSAAQSGMTCREHSTNCRDFVRCDVCKLTLPRHKFSKNSLKEDVIRCEACTAWGEVQEEGVTPAPLLTGHISPEEHNGSATGDWYDVLAGDTKPQTPITDLSELGLTAEEQALIDSDIELRGVLPGTAKSKSSANSSQFGAGPRSESSGRSFTSVASISGASTTSYLPPHLKRAGPSSISTATTLREQKLELKQENKVGYNAWDSSGTKHQATKTWSNPAPSDQASLLDEITTSLADMRASGSMDEEWPELNAASAQASDSRNPSARPGRKTKWHKPITLSMAELRKIGGEPQVVSHMSSDVDDQRRFTYLDRDEHEEF</sequence>
<feature type="compositionally biased region" description="Polar residues" evidence="1">
    <location>
        <begin position="182"/>
        <end position="206"/>
    </location>
</feature>
<accession>A0A084B584</accession>
<proteinExistence type="predicted"/>
<evidence type="ECO:0000313" key="4">
    <source>
        <dbReference type="Proteomes" id="UP000028045"/>
    </source>
</evidence>
<dbReference type="InterPro" id="IPR024630">
    <property type="entry name" value="Stc1"/>
</dbReference>
<feature type="region of interest" description="Disordered" evidence="1">
    <location>
        <begin position="254"/>
        <end position="277"/>
    </location>
</feature>
<gene>
    <name evidence="3" type="ORF">S7711_02501</name>
</gene>
<dbReference type="OrthoDB" id="3514033at2759"/>
<protein>
    <recommendedName>
        <fullName evidence="2">Stc1 domain-containing protein</fullName>
    </recommendedName>
</protein>
<feature type="region of interest" description="Disordered" evidence="1">
    <location>
        <begin position="292"/>
        <end position="330"/>
    </location>
</feature>
<feature type="compositionally biased region" description="Polar residues" evidence="1">
    <location>
        <begin position="256"/>
        <end position="277"/>
    </location>
</feature>
<keyword evidence="4" id="KW-1185">Reference proteome</keyword>
<evidence type="ECO:0000313" key="3">
    <source>
        <dbReference type="EMBL" id="KEY72713.1"/>
    </source>
</evidence>
<dbReference type="Proteomes" id="UP000028045">
    <property type="component" value="Unassembled WGS sequence"/>
</dbReference>
<dbReference type="HOGENOM" id="CLU_717826_0_0_1"/>
<dbReference type="EMBL" id="KL648018">
    <property type="protein sequence ID" value="KEY72713.1"/>
    <property type="molecule type" value="Genomic_DNA"/>
</dbReference>